<evidence type="ECO:0000313" key="1">
    <source>
        <dbReference type="Proteomes" id="UP001652581"/>
    </source>
</evidence>
<dbReference type="Proteomes" id="UP001652581">
    <property type="component" value="Unplaced"/>
</dbReference>
<organism evidence="1 2">
    <name type="scientific">Vicugna pacos</name>
    <name type="common">Alpaca</name>
    <name type="synonym">Lama pacos</name>
    <dbReference type="NCBI Taxonomy" id="30538"/>
    <lineage>
        <taxon>Eukaryota</taxon>
        <taxon>Metazoa</taxon>
        <taxon>Chordata</taxon>
        <taxon>Craniata</taxon>
        <taxon>Vertebrata</taxon>
        <taxon>Euteleostomi</taxon>
        <taxon>Mammalia</taxon>
        <taxon>Eutheria</taxon>
        <taxon>Laurasiatheria</taxon>
        <taxon>Artiodactyla</taxon>
        <taxon>Tylopoda</taxon>
        <taxon>Camelidae</taxon>
        <taxon>Vicugna</taxon>
    </lineage>
</organism>
<protein>
    <submittedName>
        <fullName evidence="2">Uncharacterized protein</fullName>
    </submittedName>
</protein>
<gene>
    <name evidence="2" type="primary">LOC140692718</name>
</gene>
<dbReference type="RefSeq" id="XP_072813132.1">
    <property type="nucleotide sequence ID" value="XM_072957031.1"/>
</dbReference>
<keyword evidence="1" id="KW-1185">Reference proteome</keyword>
<accession>A0ABM5CWV1</accession>
<name>A0ABM5CWV1_VICPA</name>
<sequence length="164" mass="18037">MKPVLPRASLPTETPVEAYQWMSHIRASGMIPQTDLGVLGAVPCRCHPKWSICFWEIMLKEMLHLLTLWTWTTLPCPLILVARVHEECKAGGTLIRGGACPSRSGFIAAQTSGILDPFLEQRIEELPQVHVGTPQLFGQLLFVSPIKSTSPGLGKSDSTSEPHQ</sequence>
<dbReference type="GeneID" id="140692718"/>
<evidence type="ECO:0000313" key="2">
    <source>
        <dbReference type="RefSeq" id="XP_072813132.1"/>
    </source>
</evidence>
<proteinExistence type="predicted"/>
<reference evidence="2" key="1">
    <citation type="submission" date="2025-08" db="UniProtKB">
        <authorList>
            <consortium name="RefSeq"/>
        </authorList>
    </citation>
    <scope>IDENTIFICATION</scope>
</reference>